<sequence length="906" mass="103635">MSTVNNMDKREILPTNVRPTNYKIFLFPDLEKFTFEGEVDINLNVNEDSTEIVTNAYDMTIHSVSVTDVESMEKQDATKFELDDTAQTLKITLANTLKKGSKAKLSIKFTGNLNNEMDGFYRSEYTDSNGQKKYMAVTQFESVYARRSFPCWDEPAIKATFDIKLRAEVEKTTLSNMPIIKEEKVTINGKEYKDVTFDTTPIMSTYLVAYIVGELDYVETMSNPTVPAEAKPIKVRVYTLKGESEQGKYSAEVTARVLEYFSEYFNIPYPLPKMDLVAIPDFEAGAMENWGLVTFRTVALLFDEKKSSVASKERVCTTVAHELAHQWFGNLVTIDWWSDLWLNEGFATFVGTLATDHLYPEWKIFTSFVVDELQSALNLDGLRSSHPVRVEINKATEVDQIFDLISYEKGATIIRMLNACLTEEKFMNGVRIYLQRHKYGNTVTKDLWNALSESSGIDVEKLMGSWIMDVGYPVVTIENSTETNNECTLELTQKRFLSSGNMTPEEEAKYATWWIPLGITTHASPNVPLDNILTEKKQTITVPFPEANNKFIKLNYNETGMYRVKYPKELLNTIGEMIQKGLEDKSKEVIGVSDRISIIADIFALAKNGTENTDNALDLLKYFEKETDYNVLSQIHLKVCELKSVWYNKDNKFLEALSKLVLKIFSPLAEKYGFDYSPSDSFIDAKMRTLVLRAAGCYGDKKVIDEAIRRLELFIKGDNDILDPNIRKLAYTIALNNTTGERAEKFYDDIFHIYQTYEIADQRLMALQSLGTAKDSKLIQRTLELALNTELIRLQDIMYCIAGLAADNSNIRESRPASWKWLVQNWPTFEERYKTSASILGALVKYCANGLNDSEYIKEIEAWVEKMGSKLDIIRMPVNQVIERLKEQNAWIERDNARVQAWAQKY</sequence>
<dbReference type="Pfam" id="PF17900">
    <property type="entry name" value="Peptidase_M1_N"/>
    <property type="match status" value="1"/>
</dbReference>
<evidence type="ECO:0000256" key="11">
    <source>
        <dbReference type="RuleBase" id="RU364040"/>
    </source>
</evidence>
<dbReference type="EMBL" id="MCFH01000049">
    <property type="protein sequence ID" value="ORX43967.1"/>
    <property type="molecule type" value="Genomic_DNA"/>
</dbReference>
<dbReference type="InterPro" id="IPR050344">
    <property type="entry name" value="Peptidase_M1_aminopeptidases"/>
</dbReference>
<dbReference type="InterPro" id="IPR042097">
    <property type="entry name" value="Aminopeptidase_N-like_N_sf"/>
</dbReference>
<dbReference type="GO" id="GO:0042277">
    <property type="term" value="F:peptide binding"/>
    <property type="evidence" value="ECO:0007669"/>
    <property type="project" value="TreeGrafter"/>
</dbReference>
<evidence type="ECO:0000256" key="8">
    <source>
        <dbReference type="PIRSR" id="PIRSR634016-1"/>
    </source>
</evidence>
<evidence type="ECO:0000313" key="15">
    <source>
        <dbReference type="EMBL" id="ORX43967.1"/>
    </source>
</evidence>
<dbReference type="GO" id="GO:0070006">
    <property type="term" value="F:metalloaminopeptidase activity"/>
    <property type="evidence" value="ECO:0007669"/>
    <property type="project" value="TreeGrafter"/>
</dbReference>
<keyword evidence="7 11" id="KW-0482">Metalloprotease</keyword>
<dbReference type="Proteomes" id="UP000193719">
    <property type="component" value="Unassembled WGS sequence"/>
</dbReference>
<dbReference type="InterPro" id="IPR001930">
    <property type="entry name" value="Peptidase_M1"/>
</dbReference>
<dbReference type="PANTHER" id="PTHR11533:SF174">
    <property type="entry name" value="PUROMYCIN-SENSITIVE AMINOPEPTIDASE-RELATED"/>
    <property type="match status" value="1"/>
</dbReference>
<dbReference type="SUPFAM" id="SSF55486">
    <property type="entry name" value="Metalloproteases ('zincins'), catalytic domain"/>
    <property type="match status" value="1"/>
</dbReference>
<proteinExistence type="inferred from homology"/>
<dbReference type="InterPro" id="IPR034016">
    <property type="entry name" value="M1_APN-typ"/>
</dbReference>
<dbReference type="STRING" id="1754191.A0A1Y1V0I1"/>
<evidence type="ECO:0000256" key="4">
    <source>
        <dbReference type="ARBA" id="ARBA00022723"/>
    </source>
</evidence>
<dbReference type="AlphaFoldDB" id="A0A1Y1V0I1"/>
<keyword evidence="2 11" id="KW-0031">Aminopeptidase</keyword>
<feature type="binding site" evidence="9">
    <location>
        <position position="325"/>
    </location>
    <ligand>
        <name>Zn(2+)</name>
        <dbReference type="ChEBI" id="CHEBI:29105"/>
        <note>catalytic</note>
    </ligand>
</feature>
<dbReference type="PRINTS" id="PR00756">
    <property type="entry name" value="ALADIPTASE"/>
</dbReference>
<dbReference type="GO" id="GO:0043171">
    <property type="term" value="P:peptide catabolic process"/>
    <property type="evidence" value="ECO:0007669"/>
    <property type="project" value="TreeGrafter"/>
</dbReference>
<dbReference type="Gene3D" id="1.10.390.10">
    <property type="entry name" value="Neutral Protease Domain 2"/>
    <property type="match status" value="1"/>
</dbReference>
<evidence type="ECO:0000259" key="12">
    <source>
        <dbReference type="Pfam" id="PF01433"/>
    </source>
</evidence>
<dbReference type="GO" id="GO:0006508">
    <property type="term" value="P:proteolysis"/>
    <property type="evidence" value="ECO:0007669"/>
    <property type="project" value="UniProtKB-KW"/>
</dbReference>
<comment type="similarity">
    <text evidence="1 11">Belongs to the peptidase M1 family.</text>
</comment>
<comment type="cofactor">
    <cofactor evidence="9 11">
        <name>Zn(2+)</name>
        <dbReference type="ChEBI" id="CHEBI:29105"/>
    </cofactor>
    <text evidence="9 11">Binds 1 zinc ion per subunit.</text>
</comment>
<dbReference type="Gene3D" id="2.60.40.1730">
    <property type="entry name" value="tricorn interacting facor f3 domain"/>
    <property type="match status" value="1"/>
</dbReference>
<dbReference type="GO" id="GO:0016020">
    <property type="term" value="C:membrane"/>
    <property type="evidence" value="ECO:0007669"/>
    <property type="project" value="TreeGrafter"/>
</dbReference>
<evidence type="ECO:0000256" key="10">
    <source>
        <dbReference type="PIRSR" id="PIRSR634016-4"/>
    </source>
</evidence>
<evidence type="ECO:0000259" key="13">
    <source>
        <dbReference type="Pfam" id="PF11838"/>
    </source>
</evidence>
<dbReference type="InterPro" id="IPR014782">
    <property type="entry name" value="Peptidase_M1_dom"/>
</dbReference>
<keyword evidence="5 11" id="KW-0378">Hydrolase</keyword>
<gene>
    <name evidence="15" type="ORF">BCR36DRAFT_586431</name>
</gene>
<evidence type="ECO:0000313" key="16">
    <source>
        <dbReference type="Proteomes" id="UP000193719"/>
    </source>
</evidence>
<dbReference type="Pfam" id="PF11838">
    <property type="entry name" value="ERAP1_C"/>
    <property type="match status" value="1"/>
</dbReference>
<dbReference type="InterPro" id="IPR024571">
    <property type="entry name" value="ERAP1-like_C_dom"/>
</dbReference>
<feature type="binding site" evidence="9">
    <location>
        <position position="344"/>
    </location>
    <ligand>
        <name>Zn(2+)</name>
        <dbReference type="ChEBI" id="CHEBI:29105"/>
        <note>catalytic</note>
    </ligand>
</feature>
<organism evidence="15 16">
    <name type="scientific">Piromyces finnis</name>
    <dbReference type="NCBI Taxonomy" id="1754191"/>
    <lineage>
        <taxon>Eukaryota</taxon>
        <taxon>Fungi</taxon>
        <taxon>Fungi incertae sedis</taxon>
        <taxon>Chytridiomycota</taxon>
        <taxon>Chytridiomycota incertae sedis</taxon>
        <taxon>Neocallimastigomycetes</taxon>
        <taxon>Neocallimastigales</taxon>
        <taxon>Neocallimastigaceae</taxon>
        <taxon>Piromyces</taxon>
    </lineage>
</organism>
<protein>
    <recommendedName>
        <fullName evidence="11">Aminopeptidase</fullName>
        <ecNumber evidence="11">3.4.11.-</ecNumber>
    </recommendedName>
</protein>
<feature type="site" description="Transition state stabilizer" evidence="10">
    <location>
        <position position="407"/>
    </location>
</feature>
<dbReference type="GO" id="GO:0005615">
    <property type="term" value="C:extracellular space"/>
    <property type="evidence" value="ECO:0007669"/>
    <property type="project" value="TreeGrafter"/>
</dbReference>
<keyword evidence="3 11" id="KW-0645">Protease</keyword>
<dbReference type="GO" id="GO:0005737">
    <property type="term" value="C:cytoplasm"/>
    <property type="evidence" value="ECO:0007669"/>
    <property type="project" value="TreeGrafter"/>
</dbReference>
<evidence type="ECO:0000256" key="1">
    <source>
        <dbReference type="ARBA" id="ARBA00010136"/>
    </source>
</evidence>
<dbReference type="OrthoDB" id="10031169at2759"/>
<name>A0A1Y1V0I1_9FUNG</name>
<dbReference type="FunFam" id="2.60.40.1730:FF:000002">
    <property type="entry name" value="Aminopeptidase"/>
    <property type="match status" value="1"/>
</dbReference>
<feature type="active site" description="Proton acceptor" evidence="8">
    <location>
        <position position="322"/>
    </location>
</feature>
<feature type="binding site" evidence="9">
    <location>
        <position position="321"/>
    </location>
    <ligand>
        <name>Zn(2+)</name>
        <dbReference type="ChEBI" id="CHEBI:29105"/>
        <note>catalytic</note>
    </ligand>
</feature>
<feature type="domain" description="Peptidase M1 membrane alanine aminopeptidase" evidence="12">
    <location>
        <begin position="249"/>
        <end position="466"/>
    </location>
</feature>
<keyword evidence="4 9" id="KW-0479">Metal-binding</keyword>
<reference evidence="15 16" key="2">
    <citation type="submission" date="2016-08" db="EMBL/GenBank/DDBJ databases">
        <title>Pervasive Adenine N6-methylation of Active Genes in Fungi.</title>
        <authorList>
            <consortium name="DOE Joint Genome Institute"/>
            <person name="Mondo S.J."/>
            <person name="Dannebaum R.O."/>
            <person name="Kuo R.C."/>
            <person name="Labutti K."/>
            <person name="Haridas S."/>
            <person name="Kuo A."/>
            <person name="Salamov A."/>
            <person name="Ahrendt S.R."/>
            <person name="Lipzen A."/>
            <person name="Sullivan W."/>
            <person name="Andreopoulos W.B."/>
            <person name="Clum A."/>
            <person name="Lindquist E."/>
            <person name="Daum C."/>
            <person name="Ramamoorthy G.K."/>
            <person name="Gryganskyi A."/>
            <person name="Culley D."/>
            <person name="Magnuson J.K."/>
            <person name="James T.Y."/>
            <person name="O'Malley M.A."/>
            <person name="Stajich J.E."/>
            <person name="Spatafora J.W."/>
            <person name="Visel A."/>
            <person name="Grigoriev I.V."/>
        </authorList>
    </citation>
    <scope>NUCLEOTIDE SEQUENCE [LARGE SCALE GENOMIC DNA]</scope>
    <source>
        <strain evidence="16">finn</strain>
    </source>
</reference>
<dbReference type="Gene3D" id="1.25.50.20">
    <property type="match status" value="1"/>
</dbReference>
<evidence type="ECO:0000259" key="14">
    <source>
        <dbReference type="Pfam" id="PF17900"/>
    </source>
</evidence>
<evidence type="ECO:0000256" key="9">
    <source>
        <dbReference type="PIRSR" id="PIRSR634016-3"/>
    </source>
</evidence>
<feature type="domain" description="ERAP1-like C-terminal" evidence="13">
    <location>
        <begin position="551"/>
        <end position="886"/>
    </location>
</feature>
<dbReference type="GO" id="GO:0008270">
    <property type="term" value="F:zinc ion binding"/>
    <property type="evidence" value="ECO:0007669"/>
    <property type="project" value="UniProtKB-UniRule"/>
</dbReference>
<dbReference type="InterPro" id="IPR045357">
    <property type="entry name" value="Aminopeptidase_N-like_N"/>
</dbReference>
<comment type="caution">
    <text evidence="15">The sequence shown here is derived from an EMBL/GenBank/DDBJ whole genome shotgun (WGS) entry which is preliminary data.</text>
</comment>
<keyword evidence="16" id="KW-1185">Reference proteome</keyword>
<accession>A0A1Y1V0I1</accession>
<dbReference type="Gene3D" id="2.60.40.1910">
    <property type="match status" value="1"/>
</dbReference>
<dbReference type="Pfam" id="PF01433">
    <property type="entry name" value="Peptidase_M1"/>
    <property type="match status" value="1"/>
</dbReference>
<reference evidence="15 16" key="1">
    <citation type="submission" date="2016-08" db="EMBL/GenBank/DDBJ databases">
        <title>Genomes of anaerobic fungi encode conserved fungal cellulosomes for biomass hydrolysis.</title>
        <authorList>
            <consortium name="DOE Joint Genome Institute"/>
            <person name="Haitjema C.H."/>
            <person name="Gilmore S.P."/>
            <person name="Henske J.K."/>
            <person name="Solomon K.V."/>
            <person name="De Groot R."/>
            <person name="Kuo A."/>
            <person name="Mondo S.J."/>
            <person name="Salamov A.A."/>
            <person name="Labutti K."/>
            <person name="Zhao Z."/>
            <person name="Chiniquy J."/>
            <person name="Barry K."/>
            <person name="Brewer H.M."/>
            <person name="Purvine S.O."/>
            <person name="Wright A.T."/>
            <person name="Boxma B."/>
            <person name="Van Alen T."/>
            <person name="Hackstein J.H."/>
            <person name="Baker S.E."/>
            <person name="Grigoriev I.V."/>
            <person name="O'Malley M.A."/>
        </authorList>
    </citation>
    <scope>NUCLEOTIDE SEQUENCE [LARGE SCALE GENOMIC DNA]</scope>
    <source>
        <strain evidence="16">finn</strain>
    </source>
</reference>
<evidence type="ECO:0000256" key="3">
    <source>
        <dbReference type="ARBA" id="ARBA00022670"/>
    </source>
</evidence>
<dbReference type="SUPFAM" id="SSF63737">
    <property type="entry name" value="Leukotriene A4 hydrolase N-terminal domain"/>
    <property type="match status" value="1"/>
</dbReference>
<evidence type="ECO:0000256" key="7">
    <source>
        <dbReference type="ARBA" id="ARBA00023049"/>
    </source>
</evidence>
<dbReference type="PANTHER" id="PTHR11533">
    <property type="entry name" value="PROTEASE M1 ZINC METALLOPROTEASE"/>
    <property type="match status" value="1"/>
</dbReference>
<dbReference type="EC" id="3.4.11.-" evidence="11"/>
<evidence type="ECO:0000256" key="5">
    <source>
        <dbReference type="ARBA" id="ARBA00022801"/>
    </source>
</evidence>
<evidence type="ECO:0000256" key="2">
    <source>
        <dbReference type="ARBA" id="ARBA00022438"/>
    </source>
</evidence>
<feature type="domain" description="Aminopeptidase N-like N-terminal" evidence="14">
    <location>
        <begin position="19"/>
        <end position="207"/>
    </location>
</feature>
<dbReference type="CDD" id="cd09601">
    <property type="entry name" value="M1_APN-Q_like"/>
    <property type="match status" value="1"/>
</dbReference>
<evidence type="ECO:0000256" key="6">
    <source>
        <dbReference type="ARBA" id="ARBA00022833"/>
    </source>
</evidence>
<dbReference type="FunFam" id="1.10.390.10:FF:000001">
    <property type="entry name" value="Aminopeptidase"/>
    <property type="match status" value="1"/>
</dbReference>
<dbReference type="InterPro" id="IPR027268">
    <property type="entry name" value="Peptidase_M4/M1_CTD_sf"/>
</dbReference>
<keyword evidence="6 9" id="KW-0862">Zinc</keyword>